<keyword evidence="1" id="KW-0472">Membrane</keyword>
<dbReference type="Proteomes" id="UP001344906">
    <property type="component" value="Unassembled WGS sequence"/>
</dbReference>
<dbReference type="EMBL" id="BSRI01000003">
    <property type="protein sequence ID" value="GLV61177.1"/>
    <property type="molecule type" value="Genomic_DNA"/>
</dbReference>
<feature type="transmembrane region" description="Helical" evidence="1">
    <location>
        <begin position="51"/>
        <end position="72"/>
    </location>
</feature>
<sequence length="171" mass="19787">MWAPLNSIWQQAHVILSDPAIQSICAIIALIVPLSTFTYNKIRRTRLYRACIEIISFILYLLFLILLPLLWLELLYLVGEKQFLPLDQVWFILRWSIIGMPLFCVVVVGVNFLLPRLRVAYTQSAIGQKLQQPGHFWRFRISLLEVGVIRGMLLIDALSSLYTAISFFSFN</sequence>
<accession>A0ABQ6G3T7</accession>
<organism evidence="2 3">
    <name type="scientific">Dictyobacter halimunensis</name>
    <dbReference type="NCBI Taxonomy" id="3026934"/>
    <lineage>
        <taxon>Bacteria</taxon>
        <taxon>Bacillati</taxon>
        <taxon>Chloroflexota</taxon>
        <taxon>Ktedonobacteria</taxon>
        <taxon>Ktedonobacterales</taxon>
        <taxon>Dictyobacteraceae</taxon>
        <taxon>Dictyobacter</taxon>
    </lineage>
</organism>
<name>A0ABQ6G3T7_9CHLR</name>
<keyword evidence="1" id="KW-1133">Transmembrane helix</keyword>
<protein>
    <recommendedName>
        <fullName evidence="4">Transmembrane protein</fullName>
    </recommendedName>
</protein>
<evidence type="ECO:0008006" key="4">
    <source>
        <dbReference type="Google" id="ProtNLM"/>
    </source>
</evidence>
<evidence type="ECO:0000313" key="3">
    <source>
        <dbReference type="Proteomes" id="UP001344906"/>
    </source>
</evidence>
<comment type="caution">
    <text evidence="2">The sequence shown here is derived from an EMBL/GenBank/DDBJ whole genome shotgun (WGS) entry which is preliminary data.</text>
</comment>
<reference evidence="2 3" key="1">
    <citation type="submission" date="2023-02" db="EMBL/GenBank/DDBJ databases">
        <title>Dictyobacter halimunensis sp. nov., a new member of the class Ktedonobacteria from forest soil in a geothermal area.</title>
        <authorList>
            <person name="Rachmania M.K."/>
            <person name="Ningsih F."/>
            <person name="Sakai Y."/>
            <person name="Yabe S."/>
            <person name="Yokota A."/>
            <person name="Sjamsuridzal W."/>
        </authorList>
    </citation>
    <scope>NUCLEOTIDE SEQUENCE [LARGE SCALE GENOMIC DNA]</scope>
    <source>
        <strain evidence="2 3">S3.2.2.5</strain>
    </source>
</reference>
<gene>
    <name evidence="2" type="ORF">KDH_79930</name>
</gene>
<evidence type="ECO:0000256" key="1">
    <source>
        <dbReference type="SAM" id="Phobius"/>
    </source>
</evidence>
<feature type="transmembrane region" description="Helical" evidence="1">
    <location>
        <begin position="20"/>
        <end position="39"/>
    </location>
</feature>
<evidence type="ECO:0000313" key="2">
    <source>
        <dbReference type="EMBL" id="GLV61177.1"/>
    </source>
</evidence>
<proteinExistence type="predicted"/>
<feature type="transmembrane region" description="Helical" evidence="1">
    <location>
        <begin position="148"/>
        <end position="170"/>
    </location>
</feature>
<keyword evidence="1" id="KW-0812">Transmembrane</keyword>
<keyword evidence="3" id="KW-1185">Reference proteome</keyword>
<feature type="transmembrane region" description="Helical" evidence="1">
    <location>
        <begin position="92"/>
        <end position="114"/>
    </location>
</feature>